<comment type="similarity">
    <text evidence="11">Belongs to the ThiI family.</text>
</comment>
<evidence type="ECO:0000313" key="15">
    <source>
        <dbReference type="Proteomes" id="UP000242301"/>
    </source>
</evidence>
<evidence type="ECO:0000256" key="2">
    <source>
        <dbReference type="ARBA" id="ARBA00022490"/>
    </source>
</evidence>
<reference evidence="15" key="1">
    <citation type="submission" date="2015-05" db="EMBL/GenBank/DDBJ databases">
        <authorList>
            <person name="Manzano-Marin A."/>
        </authorList>
    </citation>
    <scope>NUCLEOTIDE SEQUENCE [LARGE SCALE GENOMIC DNA]</scope>
    <source>
        <strain evidence="15">officinalis</strain>
    </source>
</reference>
<dbReference type="InterPro" id="IPR020536">
    <property type="entry name" value="ThiI_AANH"/>
</dbReference>
<dbReference type="CDD" id="cd00158">
    <property type="entry name" value="RHOD"/>
    <property type="match status" value="1"/>
</dbReference>
<protein>
    <recommendedName>
        <fullName evidence="11">tRNA sulfurtransferase</fullName>
        <ecNumber evidence="11">2.8.1.4</ecNumber>
    </recommendedName>
    <alternativeName>
        <fullName evidence="11">Sulfur carrier protein ThiS sulfurtransferase</fullName>
    </alternativeName>
    <alternativeName>
        <fullName evidence="11">Thiamine biosynthesis protein ThiI</fullName>
    </alternativeName>
    <alternativeName>
        <fullName evidence="11">tRNA 4-thiouridine synthase</fullName>
    </alternativeName>
</protein>
<dbReference type="GO" id="GO:0052837">
    <property type="term" value="P:thiazole biosynthetic process"/>
    <property type="evidence" value="ECO:0007669"/>
    <property type="project" value="InterPro"/>
</dbReference>
<evidence type="ECO:0000256" key="5">
    <source>
        <dbReference type="ARBA" id="ARBA00022741"/>
    </source>
</evidence>
<dbReference type="InterPro" id="IPR026340">
    <property type="entry name" value="THII_Thiazole_biosynth_dom"/>
</dbReference>
<dbReference type="PANTHER" id="PTHR43209">
    <property type="entry name" value="TRNA SULFURTRANSFERASE"/>
    <property type="match status" value="1"/>
</dbReference>
<evidence type="ECO:0000256" key="10">
    <source>
        <dbReference type="ARBA" id="ARBA00023284"/>
    </source>
</evidence>
<keyword evidence="15" id="KW-1185">Reference proteome</keyword>
<keyword evidence="3 11" id="KW-0820">tRNA-binding</keyword>
<evidence type="ECO:0000256" key="11">
    <source>
        <dbReference type="HAMAP-Rule" id="MF_00021"/>
    </source>
</evidence>
<dbReference type="InterPro" id="IPR050102">
    <property type="entry name" value="tRNA_sulfurtransferase_ThiI"/>
</dbReference>
<dbReference type="GO" id="GO:0002937">
    <property type="term" value="P:tRNA 4-thiouridine biosynthesis"/>
    <property type="evidence" value="ECO:0007669"/>
    <property type="project" value="TreeGrafter"/>
</dbReference>
<dbReference type="InterPro" id="IPR004114">
    <property type="entry name" value="THUMP_dom"/>
</dbReference>
<dbReference type="InterPro" id="IPR003720">
    <property type="entry name" value="tRNA_STrfase"/>
</dbReference>
<dbReference type="EMBL" id="CVRF01000001">
    <property type="protein sequence ID" value="CRK85568.1"/>
    <property type="molecule type" value="Genomic_DNA"/>
</dbReference>
<keyword evidence="9" id="KW-1015">Disulfide bond</keyword>
<dbReference type="STRING" id="1715285.SOFFGTOCOR_0127"/>
<keyword evidence="8 11" id="KW-0784">Thiamine biosynthesis</keyword>
<keyword evidence="6 11" id="KW-0067">ATP-binding</keyword>
<accession>A0A0M6W6V9</accession>
<dbReference type="Pfam" id="PF02568">
    <property type="entry name" value="ThiI"/>
    <property type="match status" value="1"/>
</dbReference>
<dbReference type="SUPFAM" id="SSF52402">
    <property type="entry name" value="Adenine nucleotide alpha hydrolases-like"/>
    <property type="match status" value="1"/>
</dbReference>
<dbReference type="Pfam" id="PF02926">
    <property type="entry name" value="THUMP"/>
    <property type="match status" value="1"/>
</dbReference>
<dbReference type="GO" id="GO:0005524">
    <property type="term" value="F:ATP binding"/>
    <property type="evidence" value="ECO:0007669"/>
    <property type="project" value="UniProtKB-UniRule"/>
</dbReference>
<dbReference type="GO" id="GO:0009229">
    <property type="term" value="P:thiamine diphosphate biosynthetic process"/>
    <property type="evidence" value="ECO:0007669"/>
    <property type="project" value="UniProtKB-UniRule"/>
</dbReference>
<dbReference type="Pfam" id="PF22025">
    <property type="entry name" value="ThiI_fer"/>
    <property type="match status" value="1"/>
</dbReference>
<dbReference type="InterPro" id="IPR054173">
    <property type="entry name" value="ThiI_fer"/>
</dbReference>
<evidence type="ECO:0000259" key="13">
    <source>
        <dbReference type="PROSITE" id="PS51165"/>
    </source>
</evidence>
<organism evidence="14 15">
    <name type="scientific">Candidatus Providencia siddallii</name>
    <dbReference type="NCBI Taxonomy" id="1715285"/>
    <lineage>
        <taxon>Bacteria</taxon>
        <taxon>Pseudomonadati</taxon>
        <taxon>Pseudomonadota</taxon>
        <taxon>Gammaproteobacteria</taxon>
        <taxon>Enterobacterales</taxon>
        <taxon>Morganellaceae</taxon>
        <taxon>Providencia</taxon>
    </lineage>
</organism>
<dbReference type="InterPro" id="IPR001763">
    <property type="entry name" value="Rhodanese-like_dom"/>
</dbReference>
<name>A0A0M6W6V9_9GAMM</name>
<dbReference type="GO" id="GO:0000049">
    <property type="term" value="F:tRNA binding"/>
    <property type="evidence" value="ECO:0007669"/>
    <property type="project" value="UniProtKB-UniRule"/>
</dbReference>
<dbReference type="InterPro" id="IPR036873">
    <property type="entry name" value="Rhodanese-like_dom_sf"/>
</dbReference>
<dbReference type="InterPro" id="IPR049962">
    <property type="entry name" value="THUMP_ThiI"/>
</dbReference>
<feature type="binding site" evidence="11">
    <location>
        <position position="296"/>
    </location>
    <ligand>
        <name>ATP</name>
        <dbReference type="ChEBI" id="CHEBI:30616"/>
    </ligand>
</feature>
<dbReference type="AlphaFoldDB" id="A0A0M6W6V9"/>
<dbReference type="GO" id="GO:0009228">
    <property type="term" value="P:thiamine biosynthetic process"/>
    <property type="evidence" value="ECO:0007669"/>
    <property type="project" value="UniProtKB-KW"/>
</dbReference>
<dbReference type="GO" id="GO:0005829">
    <property type="term" value="C:cytosol"/>
    <property type="evidence" value="ECO:0007669"/>
    <property type="project" value="TreeGrafter"/>
</dbReference>
<evidence type="ECO:0000256" key="1">
    <source>
        <dbReference type="ARBA" id="ARBA00004496"/>
    </source>
</evidence>
<dbReference type="NCBIfam" id="TIGR04271">
    <property type="entry name" value="ThiI_C_thiazole"/>
    <property type="match status" value="1"/>
</dbReference>
<evidence type="ECO:0000313" key="14">
    <source>
        <dbReference type="EMBL" id="CRK85568.1"/>
    </source>
</evidence>
<evidence type="ECO:0000256" key="9">
    <source>
        <dbReference type="ARBA" id="ARBA00023157"/>
    </source>
</evidence>
<keyword evidence="7 11" id="KW-0694">RNA-binding</keyword>
<comment type="caution">
    <text evidence="11">Lacks conserved residue(s) required for the propagation of feature annotation.</text>
</comment>
<dbReference type="SMART" id="SM00981">
    <property type="entry name" value="THUMP"/>
    <property type="match status" value="1"/>
</dbReference>
<comment type="function">
    <text evidence="11">Catalyzes the ATP-dependent transfer of a sulfur to tRNA to produce 4-thiouridine in position 8 of tRNAs, which functions as a near-UV photosensor. Also catalyzes the transfer of sulfur to the sulfur carrier protein ThiS, forming ThiS-thiocarboxylate. This is a step in the synthesis of thiazole, in the thiamine biosynthesis pathway. The sulfur is donated as persulfide by IscS.</text>
</comment>
<feature type="binding site" evidence="11">
    <location>
        <begin position="183"/>
        <end position="184"/>
    </location>
    <ligand>
        <name>ATP</name>
        <dbReference type="ChEBI" id="CHEBI:30616"/>
    </ligand>
</feature>
<dbReference type="SUPFAM" id="SSF52821">
    <property type="entry name" value="Rhodanese/Cell cycle control phosphatase"/>
    <property type="match status" value="1"/>
</dbReference>
<dbReference type="UniPathway" id="UPA00060"/>
<dbReference type="InterPro" id="IPR014729">
    <property type="entry name" value="Rossmann-like_a/b/a_fold"/>
</dbReference>
<sequence>MKFIVKLFPEITIKSKSVRIRFIKILTNNIRNILKIIDEEISVIYTWDSVEIFFNENSKRNKICEALTRIPGIHHILEVEEKPFVTLYDIFNIVYSVYSTFLEKKTFCVRVKRRGNHTFSSVEAERYIGGMLNKYIVSANVKLRNQDFIVHIHIKNNVLILIKSRFNGIGGFPIGTQGSVLSLISGGVDSGISSYMLMRRGCCVNFCFFRIGGLDHEIKAKQIAFYLWNRFASSHNVLFFIVDFESIIDEIVEKISDSQMGVVLKRMMLRVASKIAERHEIQSIVTGEALGQVSSQTLHNLHVINTVSDLLILRPLISYDKEQIIKFSREIGIEAFVRNTPEYCSVVSKKPTVKAIKSNIEREESKFDFTVLDIVFKNIRIIKINKIIQEEIKKSFDIEIITSISVKNEIILDIRSTDEHKNKPLSLTGIEIINIPYYNLKSKFSFLSKDKVYLLYCDSGVMSRLQALYLKEEGFNNIKILSHLIK</sequence>
<dbReference type="PROSITE" id="PS51165">
    <property type="entry name" value="THUMP"/>
    <property type="match status" value="1"/>
</dbReference>
<evidence type="ECO:0000256" key="4">
    <source>
        <dbReference type="ARBA" id="ARBA00022679"/>
    </source>
</evidence>
<comment type="catalytic activity">
    <reaction evidence="11">
        <text>[ThiS sulfur-carrier protein]-C-terminal Gly-Gly-AMP + S-sulfanyl-L-cysteinyl-[cysteine desulfurase] + AH2 = [ThiS sulfur-carrier protein]-C-terminal-Gly-aminoethanethioate + L-cysteinyl-[cysteine desulfurase] + A + AMP + 2 H(+)</text>
        <dbReference type="Rhea" id="RHEA:43340"/>
        <dbReference type="Rhea" id="RHEA-COMP:12157"/>
        <dbReference type="Rhea" id="RHEA-COMP:12158"/>
        <dbReference type="Rhea" id="RHEA-COMP:12910"/>
        <dbReference type="Rhea" id="RHEA-COMP:19908"/>
        <dbReference type="ChEBI" id="CHEBI:13193"/>
        <dbReference type="ChEBI" id="CHEBI:15378"/>
        <dbReference type="ChEBI" id="CHEBI:17499"/>
        <dbReference type="ChEBI" id="CHEBI:29950"/>
        <dbReference type="ChEBI" id="CHEBI:61963"/>
        <dbReference type="ChEBI" id="CHEBI:90618"/>
        <dbReference type="ChEBI" id="CHEBI:232372"/>
        <dbReference type="ChEBI" id="CHEBI:456215"/>
    </reaction>
</comment>
<evidence type="ECO:0000256" key="3">
    <source>
        <dbReference type="ARBA" id="ARBA00022555"/>
    </source>
</evidence>
<dbReference type="PANTHER" id="PTHR43209:SF1">
    <property type="entry name" value="TRNA SULFURTRANSFERASE"/>
    <property type="match status" value="1"/>
</dbReference>
<feature type="active site" description="Cysteine persulfide intermediate" evidence="11">
    <location>
        <position position="457"/>
    </location>
</feature>
<dbReference type="SUPFAM" id="SSF143437">
    <property type="entry name" value="THUMP domain-like"/>
    <property type="match status" value="1"/>
</dbReference>
<feature type="domain" description="THUMP" evidence="13">
    <location>
        <begin position="61"/>
        <end position="165"/>
    </location>
</feature>
<keyword evidence="2 11" id="KW-0963">Cytoplasm</keyword>
<dbReference type="Gene3D" id="3.40.250.10">
    <property type="entry name" value="Rhodanese-like domain"/>
    <property type="match status" value="1"/>
</dbReference>
<keyword evidence="4 11" id="KW-0808">Transferase</keyword>
<feature type="binding site" evidence="11">
    <location>
        <position position="287"/>
    </location>
    <ligand>
        <name>ATP</name>
        <dbReference type="ChEBI" id="CHEBI:30616"/>
    </ligand>
</feature>
<keyword evidence="10" id="KW-0676">Redox-active center</keyword>
<gene>
    <name evidence="11 14" type="primary">thiI</name>
    <name evidence="14" type="ORF">SOFFGTOCOR_0127</name>
</gene>
<dbReference type="Gene3D" id="3.40.50.620">
    <property type="entry name" value="HUPs"/>
    <property type="match status" value="1"/>
</dbReference>
<comment type="pathway">
    <text evidence="11">Cofactor biosynthesis; thiamine diphosphate biosynthesis.</text>
</comment>
<dbReference type="Proteomes" id="UP000242301">
    <property type="component" value="Unassembled WGS sequence"/>
</dbReference>
<dbReference type="HAMAP" id="MF_00021">
    <property type="entry name" value="ThiI"/>
    <property type="match status" value="1"/>
</dbReference>
<dbReference type="GO" id="GO:0004810">
    <property type="term" value="F:CCA tRNA nucleotidyltransferase activity"/>
    <property type="evidence" value="ECO:0007669"/>
    <property type="project" value="InterPro"/>
</dbReference>
<keyword evidence="5 11" id="KW-0547">Nucleotide-binding</keyword>
<comment type="catalytic activity">
    <reaction evidence="11">
        <text>[ThiI sulfur-carrier protein]-S-sulfanyl-L-cysteine + a uridine in tRNA + 2 reduced [2Fe-2S]-[ferredoxin] + ATP + H(+) = [ThiI sulfur-carrier protein]-L-cysteine + a 4-thiouridine in tRNA + 2 oxidized [2Fe-2S]-[ferredoxin] + AMP + diphosphate</text>
        <dbReference type="Rhea" id="RHEA:24176"/>
        <dbReference type="Rhea" id="RHEA-COMP:10000"/>
        <dbReference type="Rhea" id="RHEA-COMP:10001"/>
        <dbReference type="Rhea" id="RHEA-COMP:13337"/>
        <dbReference type="Rhea" id="RHEA-COMP:13338"/>
        <dbReference type="Rhea" id="RHEA-COMP:13339"/>
        <dbReference type="Rhea" id="RHEA-COMP:13340"/>
        <dbReference type="ChEBI" id="CHEBI:15378"/>
        <dbReference type="ChEBI" id="CHEBI:29950"/>
        <dbReference type="ChEBI" id="CHEBI:30616"/>
        <dbReference type="ChEBI" id="CHEBI:33019"/>
        <dbReference type="ChEBI" id="CHEBI:33737"/>
        <dbReference type="ChEBI" id="CHEBI:33738"/>
        <dbReference type="ChEBI" id="CHEBI:61963"/>
        <dbReference type="ChEBI" id="CHEBI:65315"/>
        <dbReference type="ChEBI" id="CHEBI:136798"/>
        <dbReference type="ChEBI" id="CHEBI:456215"/>
        <dbReference type="EC" id="2.8.1.4"/>
    </reaction>
</comment>
<dbReference type="Gene3D" id="3.30.2130.30">
    <property type="match status" value="1"/>
</dbReference>
<comment type="subcellular location">
    <subcellularLocation>
        <location evidence="1 11">Cytoplasm</location>
    </subcellularLocation>
</comment>
<dbReference type="PROSITE" id="PS50206">
    <property type="entry name" value="RHODANESE_3"/>
    <property type="match status" value="1"/>
</dbReference>
<evidence type="ECO:0000256" key="6">
    <source>
        <dbReference type="ARBA" id="ARBA00022840"/>
    </source>
</evidence>
<feature type="domain" description="Rhodanese" evidence="12">
    <location>
        <begin position="433"/>
        <end position="486"/>
    </location>
</feature>
<dbReference type="GO" id="GO:0140741">
    <property type="term" value="F:tRNA-uracil-4 sulfurtransferase activity"/>
    <property type="evidence" value="ECO:0007669"/>
    <property type="project" value="UniProtKB-EC"/>
</dbReference>
<evidence type="ECO:0000256" key="7">
    <source>
        <dbReference type="ARBA" id="ARBA00022884"/>
    </source>
</evidence>
<feature type="binding site" evidence="11">
    <location>
        <position position="265"/>
    </location>
    <ligand>
        <name>ATP</name>
        <dbReference type="ChEBI" id="CHEBI:30616"/>
    </ligand>
</feature>
<dbReference type="CDD" id="cd11716">
    <property type="entry name" value="THUMP_ThiI"/>
    <property type="match status" value="1"/>
</dbReference>
<evidence type="ECO:0000256" key="8">
    <source>
        <dbReference type="ARBA" id="ARBA00022977"/>
    </source>
</evidence>
<proteinExistence type="inferred from homology"/>
<evidence type="ECO:0000259" key="12">
    <source>
        <dbReference type="PROSITE" id="PS50206"/>
    </source>
</evidence>
<dbReference type="InterPro" id="IPR049961">
    <property type="entry name" value="ThiI_N"/>
</dbReference>
<dbReference type="NCBIfam" id="TIGR00342">
    <property type="entry name" value="tRNA uracil 4-sulfurtransferase ThiI"/>
    <property type="match status" value="1"/>
</dbReference>
<dbReference type="EC" id="2.8.1.4" evidence="11"/>